<dbReference type="InterPro" id="IPR019442">
    <property type="entry name" value="THADA/TRM732_DUF2428"/>
</dbReference>
<dbReference type="STRING" id="947166.A0A1D1VVC7"/>
<dbReference type="OrthoDB" id="73997at2759"/>
<evidence type="ECO:0000313" key="7">
    <source>
        <dbReference type="Proteomes" id="UP000186922"/>
    </source>
</evidence>
<dbReference type="InterPro" id="IPR051954">
    <property type="entry name" value="tRNA_methyltransferase_THADA"/>
</dbReference>
<name>A0A1D1VVC7_RAMVA</name>
<keyword evidence="2" id="KW-0819">tRNA processing</keyword>
<comment type="similarity">
    <text evidence="1">Belongs to the THADA family.</text>
</comment>
<dbReference type="GO" id="GO:0030488">
    <property type="term" value="P:tRNA methylation"/>
    <property type="evidence" value="ECO:0007669"/>
    <property type="project" value="TreeGrafter"/>
</dbReference>
<proteinExistence type="inferred from homology"/>
<organism evidence="6 7">
    <name type="scientific">Ramazzottius varieornatus</name>
    <name type="common">Water bear</name>
    <name type="synonym">Tardigrade</name>
    <dbReference type="NCBI Taxonomy" id="947166"/>
    <lineage>
        <taxon>Eukaryota</taxon>
        <taxon>Metazoa</taxon>
        <taxon>Ecdysozoa</taxon>
        <taxon>Tardigrada</taxon>
        <taxon>Eutardigrada</taxon>
        <taxon>Parachela</taxon>
        <taxon>Hypsibioidea</taxon>
        <taxon>Ramazzottiidae</taxon>
        <taxon>Ramazzottius</taxon>
    </lineage>
</organism>
<gene>
    <name evidence="6" type="primary">RvY_15564-1</name>
    <name evidence="6" type="synonym">RvY_15564.1</name>
    <name evidence="6" type="ORF">RvY_15564</name>
</gene>
<evidence type="ECO:0000313" key="6">
    <source>
        <dbReference type="EMBL" id="GAV05427.1"/>
    </source>
</evidence>
<accession>A0A1D1VVC7</accession>
<evidence type="ECO:0000256" key="2">
    <source>
        <dbReference type="ARBA" id="ARBA00022694"/>
    </source>
</evidence>
<evidence type="ECO:0000256" key="1">
    <source>
        <dbReference type="ARBA" id="ARBA00010409"/>
    </source>
</evidence>
<feature type="domain" description="tRNA (32-2'-O)-methyltransferase regulator THADA-like C-terminal TPR repeats region" evidence="5">
    <location>
        <begin position="1035"/>
        <end position="1169"/>
    </location>
</feature>
<dbReference type="PANTHER" id="PTHR14387:SF7">
    <property type="entry name" value="THYROID ADENOMA-ASSOCIATED PROTEIN"/>
    <property type="match status" value="1"/>
</dbReference>
<evidence type="ECO:0000259" key="5">
    <source>
        <dbReference type="Pfam" id="PF25151"/>
    </source>
</evidence>
<feature type="domain" description="DUF2428" evidence="4">
    <location>
        <begin position="790"/>
        <end position="1033"/>
    </location>
</feature>
<keyword evidence="7" id="KW-1185">Reference proteome</keyword>
<evidence type="ECO:0000259" key="4">
    <source>
        <dbReference type="Pfam" id="PF10350"/>
    </source>
</evidence>
<dbReference type="Pfam" id="PF10350">
    <property type="entry name" value="DUF2428"/>
    <property type="match status" value="1"/>
</dbReference>
<protein>
    <recommendedName>
        <fullName evidence="3">tRNA (32-2'-O)-methyltransferase regulator THADA</fullName>
    </recommendedName>
</protein>
<sequence length="1704" mass="191586">MASRKAPPMFEAKPGVASEFFAAVEKARDTRIRVSIINEFCTALFKLPPNVAKAELGDNRMSPMVFNLFVASSKFHQTVNDIIGHVVDTFITLGPDWLRNCLVRSFGEFFNGESSRTSGGLKLCERILDRKQLKDLLLSDRNFSTIYSFISSFLPSAISKDGLPSAEAELTFMANAAAALRLVQKVLEATSGPVNRKCLMDSCDRLRQFLLSGGEKYPDLYISSVGLHAKIRETLGQEGPTSVHLLSMTDKILTQEAPVQNCEKLVEEIQNFKLAYPAVTNSLMIALCEKLTSGLAQGSHSQQELEEFLTSFTKLWLSEMDDVLQKENISHQEAVLAVSVRVLSIIVNNWDILTDEDRERIRVCVMELPEDFLYSTYGQKTWISLLPVIVPIEAKSLWKTQEILDRLPKSYFGVQIVQLLTLTATAQDIARIVQHCPAHRPFLTKSVLPVLIKRPGLLFEVLRVLGGEEHFEGYGPLLHALRSTKVENQEAMRREVFQKYIRGNAGVLAVLMDDVTRLEIFICFCDAADPVSDFAEFVVLVESNLDQQFLKFREPFMRALGRFFSRLSAKLSSKSKSKPRPKKAAAVAPEESVAKAADTVAKVLELFHLLIHQCNPSSSYARRTLSLQIIQVLLSGPLLTVDASGLQWDSTAVTLTQQIFWETFPDNLTLIVDIFSIRPDLQTDQVVGGMEMSQLASMANNKARSCVTNDPKVAVSLDILLDKLKYTNEQRPNSRMLEAIEQLRADISNAKTFGMLRAARNAPLYGQLFRLRSLLTAVGVGDEHGQSTIDAIIQACWQTANLVEKALKENDAQLSMDKSHVLLEETDSEGFVVFRVTAQQLFVCCWHCMREVAMLFGEICCGKATGKFLKDAEKVWIFDWMVFQLSVTRHTGAFEGLAEQIARIAQMFDEEKSLKGMAFVNKTLDWVLKELRAWSSPLCPENSRKSAGVPRLLAILFVALSRTDTGLEAFEQTMVDLMDVASGDVKRNTDDRVRALDILEALFRENALNEAAECFIGDGFIVACDSVASSVWSVRNSAAGLFTALMQRVFGPSVRRPPEELEWREAALPAHRFFGKYTGLFDYIKTCLQRTVEQKDKHVPNDRQTSSAYCALLLLQRLYPLVGDPLYLTGVTEVLEGCLAHRDLRLRQAAAKATVLFLSESELHNIIKKIKPPFRSLQEALLVALELDRVAHFLFQFRNTQHAFYSKLLVYFVDGYMDSSYSTKDLALRIFLKFDRWTDLQVEVTNQKKLQGAMADFSEDAHGWDPGYTTWASNYAAALIKICQRAMQTKSVVGLDQTVGMVVQKIMSKSTSSDLAVRLLNSLDSNAVYSAGFILQNEAFRSYLLDLSPKQSSALLAAKITLLTSALEFHTGEWQMKSTARDTFWLNIVSLLTTLLESELLCVGLRCLSRIRLMFRKPEDDDRTAQFVEVIERVMEEVPTLEVRMTCADVVPCPRIEEIGNGDGNEMALLDRWLIILKLLRDDSQEVRYKMAGSFTEINEGRDRPCLPVRTISLALDSMVRSCTGRNLLVPLIHRVALSCLGENDELLREEPEKSEEEVFRPVDRHEYQEGLWLIDRLYESVRKQDRSSQIDDVLSRQSEAVNQMVEDVGGAAHFLMNTAFLDNPNEYSRAVFRLYCQIVALCMIDVVATFPLSIKKKLMENIDELLVVSGPRANSLVLQARKLLILHSAIVEEVNSSLEHLSL</sequence>
<dbReference type="Proteomes" id="UP000186922">
    <property type="component" value="Unassembled WGS sequence"/>
</dbReference>
<dbReference type="InterPro" id="IPR016024">
    <property type="entry name" value="ARM-type_fold"/>
</dbReference>
<dbReference type="SUPFAM" id="SSF48371">
    <property type="entry name" value="ARM repeat"/>
    <property type="match status" value="1"/>
</dbReference>
<evidence type="ECO:0000256" key="3">
    <source>
        <dbReference type="ARBA" id="ARBA00035698"/>
    </source>
</evidence>
<dbReference type="Pfam" id="PF25151">
    <property type="entry name" value="TPR_Trm732_C"/>
    <property type="match status" value="1"/>
</dbReference>
<dbReference type="PANTHER" id="PTHR14387">
    <property type="entry name" value="THADA/DEATH RECEPTOR INTERACTING PROTEIN"/>
    <property type="match status" value="1"/>
</dbReference>
<dbReference type="InterPro" id="IPR056842">
    <property type="entry name" value="THADA-like_TPR_C"/>
</dbReference>
<dbReference type="GO" id="GO:0005829">
    <property type="term" value="C:cytosol"/>
    <property type="evidence" value="ECO:0007669"/>
    <property type="project" value="TreeGrafter"/>
</dbReference>
<reference evidence="6 7" key="1">
    <citation type="journal article" date="2016" name="Nat. Commun.">
        <title>Extremotolerant tardigrade genome and improved radiotolerance of human cultured cells by tardigrade-unique protein.</title>
        <authorList>
            <person name="Hashimoto T."/>
            <person name="Horikawa D.D."/>
            <person name="Saito Y."/>
            <person name="Kuwahara H."/>
            <person name="Kozuka-Hata H."/>
            <person name="Shin-I T."/>
            <person name="Minakuchi Y."/>
            <person name="Ohishi K."/>
            <person name="Motoyama A."/>
            <person name="Aizu T."/>
            <person name="Enomoto A."/>
            <person name="Kondo K."/>
            <person name="Tanaka S."/>
            <person name="Hara Y."/>
            <person name="Koshikawa S."/>
            <person name="Sagara H."/>
            <person name="Miura T."/>
            <person name="Yokobori S."/>
            <person name="Miyagawa K."/>
            <person name="Suzuki Y."/>
            <person name="Kubo T."/>
            <person name="Oyama M."/>
            <person name="Kohara Y."/>
            <person name="Fujiyama A."/>
            <person name="Arakawa K."/>
            <person name="Katayama T."/>
            <person name="Toyoda A."/>
            <person name="Kunieda T."/>
        </authorList>
    </citation>
    <scope>NUCLEOTIDE SEQUENCE [LARGE SCALE GENOMIC DNA]</scope>
    <source>
        <strain evidence="6 7">YOKOZUNA-1</strain>
    </source>
</reference>
<dbReference type="EMBL" id="BDGG01000012">
    <property type="protein sequence ID" value="GAV05427.1"/>
    <property type="molecule type" value="Genomic_DNA"/>
</dbReference>
<comment type="caution">
    <text evidence="6">The sequence shown here is derived from an EMBL/GenBank/DDBJ whole genome shotgun (WGS) entry which is preliminary data.</text>
</comment>